<dbReference type="EC" id="2.7.4.25" evidence="8"/>
<name>A0A1M4TCI4_9CLOT</name>
<keyword evidence="11" id="KW-1185">Reference proteome</keyword>
<keyword evidence="3 8" id="KW-0547">Nucleotide-binding</keyword>
<dbReference type="NCBIfam" id="TIGR00017">
    <property type="entry name" value="cmk"/>
    <property type="match status" value="1"/>
</dbReference>
<dbReference type="InterPro" id="IPR011994">
    <property type="entry name" value="Cytidylate_kinase_dom"/>
</dbReference>
<comment type="catalytic activity">
    <reaction evidence="7 8">
        <text>CMP + ATP = CDP + ADP</text>
        <dbReference type="Rhea" id="RHEA:11600"/>
        <dbReference type="ChEBI" id="CHEBI:30616"/>
        <dbReference type="ChEBI" id="CHEBI:58069"/>
        <dbReference type="ChEBI" id="CHEBI:60377"/>
        <dbReference type="ChEBI" id="CHEBI:456216"/>
        <dbReference type="EC" id="2.7.4.25"/>
    </reaction>
</comment>
<dbReference type="InterPro" id="IPR003136">
    <property type="entry name" value="Cytidylate_kin"/>
</dbReference>
<comment type="subcellular location">
    <subcellularLocation>
        <location evidence="8">Cytoplasm</location>
    </subcellularLocation>
</comment>
<evidence type="ECO:0000259" key="9">
    <source>
        <dbReference type="Pfam" id="PF02224"/>
    </source>
</evidence>
<evidence type="ECO:0000256" key="2">
    <source>
        <dbReference type="ARBA" id="ARBA00022679"/>
    </source>
</evidence>
<organism evidence="10 11">
    <name type="scientific">Caloramator proteoclasticus DSM 10124</name>
    <dbReference type="NCBI Taxonomy" id="1121262"/>
    <lineage>
        <taxon>Bacteria</taxon>
        <taxon>Bacillati</taxon>
        <taxon>Bacillota</taxon>
        <taxon>Clostridia</taxon>
        <taxon>Eubacteriales</taxon>
        <taxon>Clostridiaceae</taxon>
        <taxon>Caloramator</taxon>
    </lineage>
</organism>
<reference evidence="11" key="1">
    <citation type="submission" date="2016-11" db="EMBL/GenBank/DDBJ databases">
        <authorList>
            <person name="Varghese N."/>
            <person name="Submissions S."/>
        </authorList>
    </citation>
    <scope>NUCLEOTIDE SEQUENCE [LARGE SCALE GENOMIC DNA]</scope>
    <source>
        <strain evidence="11">DSM 10124</strain>
    </source>
</reference>
<dbReference type="EMBL" id="FQVG01000004">
    <property type="protein sequence ID" value="SHE42212.1"/>
    <property type="molecule type" value="Genomic_DNA"/>
</dbReference>
<dbReference type="AlphaFoldDB" id="A0A1M4TCI4"/>
<evidence type="ECO:0000313" key="11">
    <source>
        <dbReference type="Proteomes" id="UP000184423"/>
    </source>
</evidence>
<evidence type="ECO:0000256" key="3">
    <source>
        <dbReference type="ARBA" id="ARBA00022741"/>
    </source>
</evidence>
<accession>A0A1M4TCI4</accession>
<dbReference type="Gene3D" id="3.40.50.300">
    <property type="entry name" value="P-loop containing nucleotide triphosphate hydrolases"/>
    <property type="match status" value="1"/>
</dbReference>
<evidence type="ECO:0000256" key="5">
    <source>
        <dbReference type="ARBA" id="ARBA00022840"/>
    </source>
</evidence>
<dbReference type="HAMAP" id="MF_00238">
    <property type="entry name" value="Cytidyl_kinase_type1"/>
    <property type="match status" value="1"/>
</dbReference>
<dbReference type="RefSeq" id="WP_027308235.1">
    <property type="nucleotide sequence ID" value="NZ_FQVG01000004.1"/>
</dbReference>
<dbReference type="GO" id="GO:0036430">
    <property type="term" value="F:CMP kinase activity"/>
    <property type="evidence" value="ECO:0007669"/>
    <property type="project" value="RHEA"/>
</dbReference>
<dbReference type="SUPFAM" id="SSF52540">
    <property type="entry name" value="P-loop containing nucleoside triphosphate hydrolases"/>
    <property type="match status" value="1"/>
</dbReference>
<dbReference type="Pfam" id="PF02224">
    <property type="entry name" value="Cytidylate_kin"/>
    <property type="match status" value="1"/>
</dbReference>
<keyword evidence="5 8" id="KW-0067">ATP-binding</keyword>
<evidence type="ECO:0000256" key="6">
    <source>
        <dbReference type="ARBA" id="ARBA00047615"/>
    </source>
</evidence>
<feature type="domain" description="Cytidylate kinase" evidence="9">
    <location>
        <begin position="6"/>
        <end position="215"/>
    </location>
</feature>
<dbReference type="Proteomes" id="UP000184423">
    <property type="component" value="Unassembled WGS sequence"/>
</dbReference>
<keyword evidence="4 8" id="KW-0418">Kinase</keyword>
<evidence type="ECO:0000256" key="7">
    <source>
        <dbReference type="ARBA" id="ARBA00048478"/>
    </source>
</evidence>
<gene>
    <name evidence="8" type="primary">cmk</name>
    <name evidence="10" type="ORF">SAMN02746091_00349</name>
</gene>
<proteinExistence type="inferred from homology"/>
<dbReference type="GO" id="GO:0036431">
    <property type="term" value="F:dCMP kinase activity"/>
    <property type="evidence" value="ECO:0007669"/>
    <property type="project" value="InterPro"/>
</dbReference>
<evidence type="ECO:0000256" key="8">
    <source>
        <dbReference type="HAMAP-Rule" id="MF_00238"/>
    </source>
</evidence>
<comment type="catalytic activity">
    <reaction evidence="6 8">
        <text>dCMP + ATP = dCDP + ADP</text>
        <dbReference type="Rhea" id="RHEA:25094"/>
        <dbReference type="ChEBI" id="CHEBI:30616"/>
        <dbReference type="ChEBI" id="CHEBI:57566"/>
        <dbReference type="ChEBI" id="CHEBI:58593"/>
        <dbReference type="ChEBI" id="CHEBI:456216"/>
        <dbReference type="EC" id="2.7.4.25"/>
    </reaction>
</comment>
<dbReference type="InterPro" id="IPR027417">
    <property type="entry name" value="P-loop_NTPase"/>
</dbReference>
<evidence type="ECO:0000256" key="4">
    <source>
        <dbReference type="ARBA" id="ARBA00022777"/>
    </source>
</evidence>
<evidence type="ECO:0000256" key="1">
    <source>
        <dbReference type="ARBA" id="ARBA00009427"/>
    </source>
</evidence>
<dbReference type="GO" id="GO:0015949">
    <property type="term" value="P:nucleobase-containing small molecule interconversion"/>
    <property type="evidence" value="ECO:0007669"/>
    <property type="project" value="TreeGrafter"/>
</dbReference>
<dbReference type="PANTHER" id="PTHR21299">
    <property type="entry name" value="CYTIDYLATE KINASE/PANTOATE-BETA-ALANINE LIGASE"/>
    <property type="match status" value="1"/>
</dbReference>
<keyword evidence="8" id="KW-0963">Cytoplasm</keyword>
<dbReference type="CDD" id="cd02020">
    <property type="entry name" value="CMPK"/>
    <property type="match status" value="1"/>
</dbReference>
<protein>
    <recommendedName>
        <fullName evidence="8">Cytidylate kinase</fullName>
        <shortName evidence="8">CK</shortName>
        <ecNumber evidence="8">2.7.4.25</ecNumber>
    </recommendedName>
    <alternativeName>
        <fullName evidence="8">Cytidine monophosphate kinase</fullName>
        <shortName evidence="8">CMP kinase</shortName>
    </alternativeName>
</protein>
<feature type="binding site" evidence="8">
    <location>
        <begin position="10"/>
        <end position="18"/>
    </location>
    <ligand>
        <name>ATP</name>
        <dbReference type="ChEBI" id="CHEBI:30616"/>
    </ligand>
</feature>
<dbReference type="GO" id="GO:0006220">
    <property type="term" value="P:pyrimidine nucleotide metabolic process"/>
    <property type="evidence" value="ECO:0007669"/>
    <property type="project" value="UniProtKB-UniRule"/>
</dbReference>
<comment type="similarity">
    <text evidence="1 8">Belongs to the cytidylate kinase family. Type 1 subfamily.</text>
</comment>
<evidence type="ECO:0000313" key="10">
    <source>
        <dbReference type="EMBL" id="SHE42212.1"/>
    </source>
</evidence>
<dbReference type="PANTHER" id="PTHR21299:SF2">
    <property type="entry name" value="CYTIDYLATE KINASE"/>
    <property type="match status" value="1"/>
</dbReference>
<dbReference type="GO" id="GO:0005829">
    <property type="term" value="C:cytosol"/>
    <property type="evidence" value="ECO:0007669"/>
    <property type="project" value="TreeGrafter"/>
</dbReference>
<dbReference type="GO" id="GO:0005524">
    <property type="term" value="F:ATP binding"/>
    <property type="evidence" value="ECO:0007669"/>
    <property type="project" value="UniProtKB-UniRule"/>
</dbReference>
<keyword evidence="2 8" id="KW-0808">Transferase</keyword>
<sequence>MNKIAIAIDGPAGAGKSTISKLIAEKMGIEYIDTGAMYRAITLKLLNRGVDIKDIQSVKDIVDETKVELINGRVYLDGVDVSEEIRMPYVSSKVSDVAAISCVRERLVYLQREMAKKSSVIMDGRDIGTNVLKDAQVKIFLTASVEERAKRRFVEMKNKGIDISFEEICNDIRNRDTIDSNREINPLRKAEDAILVDTTGKTIQEVVDEIISIIREGANL</sequence>